<evidence type="ECO:0000256" key="6">
    <source>
        <dbReference type="PIRSR" id="PIRSR600223-1"/>
    </source>
</evidence>
<keyword evidence="7" id="KW-0472">Membrane</keyword>
<keyword evidence="7" id="KW-1133">Transmembrane helix</keyword>
<evidence type="ECO:0000256" key="7">
    <source>
        <dbReference type="RuleBase" id="RU362042"/>
    </source>
</evidence>
<dbReference type="Proteomes" id="UP000013523">
    <property type="component" value="Chromosome"/>
</dbReference>
<comment type="catalytic activity">
    <reaction evidence="1 7">
        <text>Cleavage of hydrophobic, N-terminal signal or leader sequences from secreted and periplasmic proteins.</text>
        <dbReference type="EC" id="3.4.21.89"/>
    </reaction>
</comment>
<evidence type="ECO:0000256" key="1">
    <source>
        <dbReference type="ARBA" id="ARBA00000677"/>
    </source>
</evidence>
<accession>R4K7Y8</accession>
<dbReference type="PRINTS" id="PR00727">
    <property type="entry name" value="LEADERPTASE"/>
</dbReference>
<dbReference type="PANTHER" id="PTHR43390:SF1">
    <property type="entry name" value="CHLOROPLAST PROCESSING PEPTIDASE"/>
    <property type="match status" value="1"/>
</dbReference>
<dbReference type="AlphaFoldDB" id="R4K7Y8"/>
<evidence type="ECO:0000256" key="2">
    <source>
        <dbReference type="ARBA" id="ARBA00004401"/>
    </source>
</evidence>
<dbReference type="CDD" id="cd06530">
    <property type="entry name" value="S26_SPase_I"/>
    <property type="match status" value="1"/>
</dbReference>
<evidence type="ECO:0000313" key="10">
    <source>
        <dbReference type="Proteomes" id="UP000013523"/>
    </source>
</evidence>
<dbReference type="GO" id="GO:0006465">
    <property type="term" value="P:signal peptide processing"/>
    <property type="evidence" value="ECO:0007669"/>
    <property type="project" value="InterPro"/>
</dbReference>
<sequence>MSENRESNNLISTVGIFKIKKIIIDYLLPIVTAIVLATLVNKLLLFKIKVPTPSMYPTIKVNDQIFVTRVYNKSNLKRGDVVVFDSKELNEELVKRLIGLPNDTVEITDKGLVYVNGKKLNEPYVVDNGGKAGIYKVPSEHYFFLGDNRINSWDSRYWNNPYIDSSYIEGKAQLTVYPFNRFGILK</sequence>
<dbReference type="PROSITE" id="PS00761">
    <property type="entry name" value="SPASE_I_3"/>
    <property type="match status" value="1"/>
</dbReference>
<dbReference type="GO" id="GO:0005886">
    <property type="term" value="C:plasma membrane"/>
    <property type="evidence" value="ECO:0007669"/>
    <property type="project" value="UniProtKB-SubCell"/>
</dbReference>
<dbReference type="GO" id="GO:0009003">
    <property type="term" value="F:signal peptidase activity"/>
    <property type="evidence" value="ECO:0007669"/>
    <property type="project" value="UniProtKB-EC"/>
</dbReference>
<dbReference type="PANTHER" id="PTHR43390">
    <property type="entry name" value="SIGNAL PEPTIDASE I"/>
    <property type="match status" value="1"/>
</dbReference>
<evidence type="ECO:0000256" key="3">
    <source>
        <dbReference type="ARBA" id="ARBA00009370"/>
    </source>
</evidence>
<keyword evidence="10" id="KW-1185">Reference proteome</keyword>
<feature type="domain" description="Peptidase S26" evidence="8">
    <location>
        <begin position="24"/>
        <end position="176"/>
    </location>
</feature>
<organism evidence="9 10">
    <name type="scientific">Clostridium pasteurianum BC1</name>
    <dbReference type="NCBI Taxonomy" id="86416"/>
    <lineage>
        <taxon>Bacteria</taxon>
        <taxon>Bacillati</taxon>
        <taxon>Bacillota</taxon>
        <taxon>Clostridia</taxon>
        <taxon>Eubacteriales</taxon>
        <taxon>Clostridiaceae</taxon>
        <taxon>Clostridium</taxon>
    </lineage>
</organism>
<dbReference type="RefSeq" id="WP_015614943.1">
    <property type="nucleotide sequence ID" value="NC_021182.1"/>
</dbReference>
<dbReference type="eggNOG" id="COG0681">
    <property type="taxonomic scope" value="Bacteria"/>
</dbReference>
<keyword evidence="7" id="KW-0645">Protease</keyword>
<dbReference type="HOGENOM" id="CLU_028723_5_1_9"/>
<proteinExistence type="inferred from homology"/>
<protein>
    <recommendedName>
        <fullName evidence="4 7">Signal peptidase I</fullName>
        <ecNumber evidence="4 7">3.4.21.89</ecNumber>
    </recommendedName>
</protein>
<feature type="active site" evidence="6">
    <location>
        <position position="95"/>
    </location>
</feature>
<gene>
    <name evidence="9" type="ORF">Clopa_1702</name>
</gene>
<dbReference type="Gene3D" id="2.10.109.10">
    <property type="entry name" value="Umud Fragment, subunit A"/>
    <property type="match status" value="1"/>
</dbReference>
<keyword evidence="5 7" id="KW-0378">Hydrolase</keyword>
<dbReference type="EC" id="3.4.21.89" evidence="4 7"/>
<dbReference type="KEGG" id="cpas:Clopa_1702"/>
<dbReference type="InterPro" id="IPR019533">
    <property type="entry name" value="Peptidase_S26"/>
</dbReference>
<evidence type="ECO:0000256" key="4">
    <source>
        <dbReference type="ARBA" id="ARBA00013208"/>
    </source>
</evidence>
<evidence type="ECO:0000256" key="5">
    <source>
        <dbReference type="ARBA" id="ARBA00022801"/>
    </source>
</evidence>
<feature type="active site" evidence="6">
    <location>
        <position position="54"/>
    </location>
</feature>
<dbReference type="STRING" id="86416.Clopa_1702"/>
<dbReference type="InterPro" id="IPR036286">
    <property type="entry name" value="LexA/Signal_pep-like_sf"/>
</dbReference>
<evidence type="ECO:0000313" key="9">
    <source>
        <dbReference type="EMBL" id="AGK96624.1"/>
    </source>
</evidence>
<dbReference type="InterPro" id="IPR019758">
    <property type="entry name" value="Pept_S26A_signal_pept_1_CS"/>
</dbReference>
<comment type="subcellular location">
    <subcellularLocation>
        <location evidence="2">Cell membrane</location>
        <topology evidence="2">Single-pass type II membrane protein</topology>
    </subcellularLocation>
    <subcellularLocation>
        <location evidence="7">Membrane</location>
        <topology evidence="7">Single-pass type II membrane protein</topology>
    </subcellularLocation>
</comment>
<dbReference type="PATRIC" id="fig|86416.3.peg.1678"/>
<evidence type="ECO:0000259" key="8">
    <source>
        <dbReference type="Pfam" id="PF10502"/>
    </source>
</evidence>
<comment type="similarity">
    <text evidence="3 7">Belongs to the peptidase S26 family.</text>
</comment>
<dbReference type="EMBL" id="CP003261">
    <property type="protein sequence ID" value="AGK96624.1"/>
    <property type="molecule type" value="Genomic_DNA"/>
</dbReference>
<feature type="transmembrane region" description="Helical" evidence="7">
    <location>
        <begin position="26"/>
        <end position="45"/>
    </location>
</feature>
<dbReference type="Pfam" id="PF10502">
    <property type="entry name" value="Peptidase_S26"/>
    <property type="match status" value="1"/>
</dbReference>
<dbReference type="SUPFAM" id="SSF51306">
    <property type="entry name" value="LexA/Signal peptidase"/>
    <property type="match status" value="1"/>
</dbReference>
<name>R4K7Y8_CLOPA</name>
<dbReference type="OrthoDB" id="9802919at2"/>
<keyword evidence="7" id="KW-0812">Transmembrane</keyword>
<reference evidence="9 10" key="1">
    <citation type="submission" date="2012-01" db="EMBL/GenBank/DDBJ databases">
        <title>Complete sequence of chromosome of Clostridium pasteurianum BC1.</title>
        <authorList>
            <consortium name="US DOE Joint Genome Institute"/>
            <person name="Lucas S."/>
            <person name="Han J."/>
            <person name="Lapidus A."/>
            <person name="Cheng J.-F."/>
            <person name="Goodwin L."/>
            <person name="Pitluck S."/>
            <person name="Peters L."/>
            <person name="Mikhailova N."/>
            <person name="Teshima H."/>
            <person name="Detter J.C."/>
            <person name="Han C."/>
            <person name="Tapia R."/>
            <person name="Land M."/>
            <person name="Hauser L."/>
            <person name="Kyrpides N."/>
            <person name="Ivanova N."/>
            <person name="Pagani I."/>
            <person name="Dunn J."/>
            <person name="Taghavi S."/>
            <person name="Francis A."/>
            <person name="van der Lelie D."/>
            <person name="Woyke T."/>
        </authorList>
    </citation>
    <scope>NUCLEOTIDE SEQUENCE [LARGE SCALE GENOMIC DNA]</scope>
    <source>
        <strain evidence="9 10">BC1</strain>
    </source>
</reference>
<dbReference type="NCBIfam" id="TIGR02227">
    <property type="entry name" value="sigpep_I_bact"/>
    <property type="match status" value="1"/>
</dbReference>
<dbReference type="InterPro" id="IPR000223">
    <property type="entry name" value="Pept_S26A_signal_pept_1"/>
</dbReference>
<dbReference type="GO" id="GO:0004252">
    <property type="term" value="F:serine-type endopeptidase activity"/>
    <property type="evidence" value="ECO:0007669"/>
    <property type="project" value="InterPro"/>
</dbReference>